<dbReference type="InterPro" id="IPR001525">
    <property type="entry name" value="C5_MeTfrase"/>
</dbReference>
<dbReference type="GO" id="GO:0003886">
    <property type="term" value="F:DNA (cytosine-5-)-methyltransferase activity"/>
    <property type="evidence" value="ECO:0007669"/>
    <property type="project" value="UniProtKB-EC"/>
</dbReference>
<evidence type="ECO:0000256" key="5">
    <source>
        <dbReference type="ARBA" id="ARBA00022747"/>
    </source>
</evidence>
<organism evidence="8 9">
    <name type="scientific">Novispirillum itersonii</name>
    <name type="common">Aquaspirillum itersonii</name>
    <dbReference type="NCBI Taxonomy" id="189"/>
    <lineage>
        <taxon>Bacteria</taxon>
        <taxon>Pseudomonadati</taxon>
        <taxon>Pseudomonadota</taxon>
        <taxon>Alphaproteobacteria</taxon>
        <taxon>Rhodospirillales</taxon>
        <taxon>Novispirillaceae</taxon>
        <taxon>Novispirillum</taxon>
    </lineage>
</organism>
<keyword evidence="2 7" id="KW-0489">Methyltransferase</keyword>
<keyword evidence="4 7" id="KW-0949">S-adenosyl-L-methionine</keyword>
<dbReference type="AlphaFoldDB" id="A0A7X0DQQ2"/>
<evidence type="ECO:0000256" key="1">
    <source>
        <dbReference type="ARBA" id="ARBA00011975"/>
    </source>
</evidence>
<dbReference type="PROSITE" id="PS00094">
    <property type="entry name" value="C5_MTASE_1"/>
    <property type="match status" value="1"/>
</dbReference>
<dbReference type="PANTHER" id="PTHR10629:SF52">
    <property type="entry name" value="DNA (CYTOSINE-5)-METHYLTRANSFERASE 1"/>
    <property type="match status" value="1"/>
</dbReference>
<evidence type="ECO:0000256" key="6">
    <source>
        <dbReference type="ARBA" id="ARBA00047422"/>
    </source>
</evidence>
<evidence type="ECO:0000256" key="4">
    <source>
        <dbReference type="ARBA" id="ARBA00022691"/>
    </source>
</evidence>
<evidence type="ECO:0000313" key="9">
    <source>
        <dbReference type="Proteomes" id="UP000544872"/>
    </source>
</evidence>
<comment type="caution">
    <text evidence="8">The sequence shown here is derived from an EMBL/GenBank/DDBJ whole genome shotgun (WGS) entry which is preliminary data.</text>
</comment>
<comment type="similarity">
    <text evidence="7">Belongs to the class I-like SAM-binding methyltransferase superfamily. C5-methyltransferase family.</text>
</comment>
<dbReference type="GO" id="GO:0009307">
    <property type="term" value="P:DNA restriction-modification system"/>
    <property type="evidence" value="ECO:0007669"/>
    <property type="project" value="UniProtKB-KW"/>
</dbReference>
<dbReference type="InterPro" id="IPR029063">
    <property type="entry name" value="SAM-dependent_MTases_sf"/>
</dbReference>
<keyword evidence="5" id="KW-0680">Restriction system</keyword>
<keyword evidence="3 7" id="KW-0808">Transferase</keyword>
<dbReference type="Pfam" id="PF00145">
    <property type="entry name" value="DNA_methylase"/>
    <property type="match status" value="2"/>
</dbReference>
<accession>A0A7X0DQQ2</accession>
<feature type="active site" evidence="7">
    <location>
        <position position="71"/>
    </location>
</feature>
<keyword evidence="9" id="KW-1185">Reference proteome</keyword>
<dbReference type="NCBIfam" id="TIGR00675">
    <property type="entry name" value="dcm"/>
    <property type="match status" value="1"/>
</dbReference>
<evidence type="ECO:0000256" key="7">
    <source>
        <dbReference type="PROSITE-ProRule" id="PRU01016"/>
    </source>
</evidence>
<dbReference type="Proteomes" id="UP000544872">
    <property type="component" value="Unassembled WGS sequence"/>
</dbReference>
<evidence type="ECO:0000256" key="2">
    <source>
        <dbReference type="ARBA" id="ARBA00022603"/>
    </source>
</evidence>
<name>A0A7X0DQQ2_NOVIT</name>
<dbReference type="SUPFAM" id="SSF53335">
    <property type="entry name" value="S-adenosyl-L-methionine-dependent methyltransferases"/>
    <property type="match status" value="1"/>
</dbReference>
<comment type="catalytic activity">
    <reaction evidence="6">
        <text>a 2'-deoxycytidine in DNA + S-adenosyl-L-methionine = a 5-methyl-2'-deoxycytidine in DNA + S-adenosyl-L-homocysteine + H(+)</text>
        <dbReference type="Rhea" id="RHEA:13681"/>
        <dbReference type="Rhea" id="RHEA-COMP:11369"/>
        <dbReference type="Rhea" id="RHEA-COMP:11370"/>
        <dbReference type="ChEBI" id="CHEBI:15378"/>
        <dbReference type="ChEBI" id="CHEBI:57856"/>
        <dbReference type="ChEBI" id="CHEBI:59789"/>
        <dbReference type="ChEBI" id="CHEBI:85452"/>
        <dbReference type="ChEBI" id="CHEBI:85454"/>
        <dbReference type="EC" id="2.1.1.37"/>
    </reaction>
</comment>
<dbReference type="PROSITE" id="PS51679">
    <property type="entry name" value="SAM_MT_C5"/>
    <property type="match status" value="1"/>
</dbReference>
<dbReference type="GO" id="GO:0032259">
    <property type="term" value="P:methylation"/>
    <property type="evidence" value="ECO:0007669"/>
    <property type="project" value="UniProtKB-KW"/>
</dbReference>
<dbReference type="InterPro" id="IPR050390">
    <property type="entry name" value="C5-Methyltransferase"/>
</dbReference>
<protein>
    <recommendedName>
        <fullName evidence="1">DNA (cytosine-5-)-methyltransferase</fullName>
        <ecNumber evidence="1">2.1.1.37</ecNumber>
    </recommendedName>
</protein>
<dbReference type="EMBL" id="JACIIX010000033">
    <property type="protein sequence ID" value="MBB6212522.1"/>
    <property type="molecule type" value="Genomic_DNA"/>
</dbReference>
<dbReference type="PANTHER" id="PTHR10629">
    <property type="entry name" value="CYTOSINE-SPECIFIC METHYLTRANSFERASE"/>
    <property type="match status" value="1"/>
</dbReference>
<dbReference type="Gene3D" id="3.40.50.150">
    <property type="entry name" value="Vaccinia Virus protein VP39"/>
    <property type="match status" value="1"/>
</dbReference>
<dbReference type="RefSeq" id="WP_184266707.1">
    <property type="nucleotide sequence ID" value="NZ_JACIIX010000033.1"/>
</dbReference>
<sequence length="313" mass="34086">MIYGSVCSGIEAATVAWHPLGWRPAFFSEVAAFPRAVLQHHYPSVPLHGDFTTIQAGDYEAVDLLVGGTPCQDFSIGGPRHGFGGYRGNLTLEFVRLADRLRPGWIVWENVPGVLSVDGGRAFSAILGGLAELGYGLAYRILDAQFFGLAQQRRRLLLVGCTGGGDAAAQVLFESGCFVRRTGPRPAAVVSVCLTARGAGSLDDRETYIVEPSGVRHLTPREFERLQGFPDSYTLIPTRRWRSIDDDEADWLARQGAVLRRKDGRWQTNAAADRPRYAALGNSMPVPVMGWLGRRIMAVRTAGVASLRSEAAE</sequence>
<evidence type="ECO:0000313" key="8">
    <source>
        <dbReference type="EMBL" id="MBB6212522.1"/>
    </source>
</evidence>
<dbReference type="InterPro" id="IPR018117">
    <property type="entry name" value="C5_DNA_meth_AS"/>
</dbReference>
<proteinExistence type="inferred from homology"/>
<dbReference type="EC" id="2.1.1.37" evidence="1"/>
<dbReference type="Gene3D" id="3.90.120.10">
    <property type="entry name" value="DNA Methylase, subunit A, domain 2"/>
    <property type="match status" value="1"/>
</dbReference>
<reference evidence="8 9" key="1">
    <citation type="submission" date="2020-08" db="EMBL/GenBank/DDBJ databases">
        <title>Genomic Encyclopedia of Type Strains, Phase IV (KMG-IV): sequencing the most valuable type-strain genomes for metagenomic binning, comparative biology and taxonomic classification.</title>
        <authorList>
            <person name="Goeker M."/>
        </authorList>
    </citation>
    <scope>NUCLEOTIDE SEQUENCE [LARGE SCALE GENOMIC DNA]</scope>
    <source>
        <strain evidence="8 9">DSM 11590</strain>
    </source>
</reference>
<gene>
    <name evidence="8" type="ORF">FHS48_003978</name>
</gene>
<evidence type="ECO:0000256" key="3">
    <source>
        <dbReference type="ARBA" id="ARBA00022679"/>
    </source>
</evidence>